<proteinExistence type="predicted"/>
<evidence type="ECO:0000313" key="3">
    <source>
        <dbReference type="EMBL" id="KAH0966428.1"/>
    </source>
</evidence>
<dbReference type="Proteomes" id="UP000824596">
    <property type="component" value="Unassembled WGS sequence"/>
</dbReference>
<feature type="compositionally biased region" description="Polar residues" evidence="2">
    <location>
        <begin position="22"/>
        <end position="36"/>
    </location>
</feature>
<gene>
    <name evidence="3" type="ORF">HRG_01837</name>
</gene>
<accession>A0A9P8N1F6</accession>
<sequence length="415" mass="45540">MIPTRQWTRSAVPRAALRPTTRAWSSPRRQQFPRFQSTSTSSSAAGGGNSHFAAGAAGGLAGAALAYGIYSFSPAGRTASKLNKAALEANKKYEAAAEKLQQNTPSADQAVDAVKHFAYSYVAWIPGGRAYLDAAFKDWETVRENHKEEADKIVNDAYKKLQDLSKAGLNLETASKAYESLLDMFKQIADLSADAISDILDNHPQVKKQFGGSIEKLQDMGRNYGPEAKKQVDETWSQIKDIFAGGFTASNVDKARKLAEDKLQQVKKLGDDAWNKGLEQAKPFLDKNPKAKELIEKNADALKQGNMKELFDKVRSAVDSGDLGSLSKYVDSAVDKAKSKGSDMASGFGLDKYLKMITQDGEIMPKLQQIGQIAEKHKQEGEKLLKETIEELKQVLDKKSQKAQEIVDQAKKESD</sequence>
<organism evidence="3 4">
    <name type="scientific">Hirsutella rhossiliensis</name>
    <dbReference type="NCBI Taxonomy" id="111463"/>
    <lineage>
        <taxon>Eukaryota</taxon>
        <taxon>Fungi</taxon>
        <taxon>Dikarya</taxon>
        <taxon>Ascomycota</taxon>
        <taxon>Pezizomycotina</taxon>
        <taxon>Sordariomycetes</taxon>
        <taxon>Hypocreomycetidae</taxon>
        <taxon>Hypocreales</taxon>
        <taxon>Ophiocordycipitaceae</taxon>
        <taxon>Hirsutella</taxon>
    </lineage>
</organism>
<evidence type="ECO:0000313" key="4">
    <source>
        <dbReference type="Proteomes" id="UP000824596"/>
    </source>
</evidence>
<evidence type="ECO:0000256" key="2">
    <source>
        <dbReference type="SAM" id="MobiDB-lite"/>
    </source>
</evidence>
<name>A0A9P8N1F6_9HYPO</name>
<feature type="coiled-coil region" evidence="1">
    <location>
        <begin position="378"/>
        <end position="413"/>
    </location>
</feature>
<dbReference type="OrthoDB" id="3883941at2759"/>
<dbReference type="AlphaFoldDB" id="A0A9P8N1F6"/>
<feature type="region of interest" description="Disordered" evidence="2">
    <location>
        <begin position="1"/>
        <end position="46"/>
    </location>
</feature>
<keyword evidence="4" id="KW-1185">Reference proteome</keyword>
<evidence type="ECO:0000256" key="1">
    <source>
        <dbReference type="SAM" id="Coils"/>
    </source>
</evidence>
<reference evidence="3" key="1">
    <citation type="submission" date="2021-09" db="EMBL/GenBank/DDBJ databases">
        <title>A high-quality genome of the endoparasitic fungus Hirsutella rhossiliensis with a comparison of Hirsutella genomes reveals transposable elements contributing to genome size variation.</title>
        <authorList>
            <person name="Lin R."/>
            <person name="Jiao Y."/>
            <person name="Sun X."/>
            <person name="Ling J."/>
            <person name="Xie B."/>
            <person name="Cheng X."/>
        </authorList>
    </citation>
    <scope>NUCLEOTIDE SEQUENCE</scope>
    <source>
        <strain evidence="3">HR02</strain>
    </source>
</reference>
<dbReference type="GeneID" id="68350966"/>
<comment type="caution">
    <text evidence="3">The sequence shown here is derived from an EMBL/GenBank/DDBJ whole genome shotgun (WGS) entry which is preliminary data.</text>
</comment>
<feature type="compositionally biased region" description="Low complexity" evidence="2">
    <location>
        <begin position="37"/>
        <end position="46"/>
    </location>
</feature>
<dbReference type="EMBL" id="JAIZPD010000002">
    <property type="protein sequence ID" value="KAH0966428.1"/>
    <property type="molecule type" value="Genomic_DNA"/>
</dbReference>
<protein>
    <submittedName>
        <fullName evidence="3">Apolipoprotein/apolipophorin</fullName>
    </submittedName>
</protein>
<keyword evidence="1" id="KW-0175">Coiled coil</keyword>
<dbReference type="RefSeq" id="XP_044723941.1">
    <property type="nucleotide sequence ID" value="XM_044860308.1"/>
</dbReference>